<dbReference type="RefSeq" id="WP_089819320.1">
    <property type="nucleotide sequence ID" value="NZ_FOZK01000006.1"/>
</dbReference>
<dbReference type="InterPro" id="IPR050114">
    <property type="entry name" value="UPF0173_UPF0282_UlaG_hydrolase"/>
</dbReference>
<dbReference type="Pfam" id="PF13483">
    <property type="entry name" value="Lactamase_B_3"/>
    <property type="match status" value="1"/>
</dbReference>
<protein>
    <submittedName>
        <fullName evidence="1">L-ascorbate metabolism protein UlaG, beta-lactamase superfamily</fullName>
    </submittedName>
</protein>
<dbReference type="Proteomes" id="UP000199062">
    <property type="component" value="Unassembled WGS sequence"/>
</dbReference>
<name>A0A1I6MAV9_9EURY</name>
<evidence type="ECO:0000313" key="1">
    <source>
        <dbReference type="EMBL" id="SFS12845.1"/>
    </source>
</evidence>
<proteinExistence type="predicted"/>
<dbReference type="STRING" id="767519.SAMN05216559_4142"/>
<dbReference type="PANTHER" id="PTHR43546">
    <property type="entry name" value="UPF0173 METAL-DEPENDENT HYDROLASE MJ1163-RELATED"/>
    <property type="match status" value="1"/>
</dbReference>
<dbReference type="EMBL" id="FOZK01000006">
    <property type="protein sequence ID" value="SFS12845.1"/>
    <property type="molecule type" value="Genomic_DNA"/>
</dbReference>
<dbReference type="PANTHER" id="PTHR43546:SF8">
    <property type="entry name" value="METALLO-BETA-LACTAMASE DOMAIN-CONTAINING PROTEIN"/>
    <property type="match status" value="1"/>
</dbReference>
<dbReference type="InterPro" id="IPR036866">
    <property type="entry name" value="RibonucZ/Hydroxyglut_hydro"/>
</dbReference>
<organism evidence="1 2">
    <name type="scientific">Halomicrobium zhouii</name>
    <dbReference type="NCBI Taxonomy" id="767519"/>
    <lineage>
        <taxon>Archaea</taxon>
        <taxon>Methanobacteriati</taxon>
        <taxon>Methanobacteriota</taxon>
        <taxon>Stenosarchaea group</taxon>
        <taxon>Halobacteria</taxon>
        <taxon>Halobacteriales</taxon>
        <taxon>Haloarculaceae</taxon>
        <taxon>Halomicrobium</taxon>
    </lineage>
</organism>
<dbReference type="SUPFAM" id="SSF56281">
    <property type="entry name" value="Metallo-hydrolase/oxidoreductase"/>
    <property type="match status" value="1"/>
</dbReference>
<dbReference type="Gene3D" id="3.60.15.10">
    <property type="entry name" value="Ribonuclease Z/Hydroxyacylglutathione hydrolase-like"/>
    <property type="match status" value="1"/>
</dbReference>
<evidence type="ECO:0000313" key="2">
    <source>
        <dbReference type="Proteomes" id="UP000199062"/>
    </source>
</evidence>
<reference evidence="1 2" key="1">
    <citation type="submission" date="2016-10" db="EMBL/GenBank/DDBJ databases">
        <authorList>
            <person name="de Groot N.N."/>
        </authorList>
    </citation>
    <scope>NUCLEOTIDE SEQUENCE [LARGE SCALE GENOMIC DNA]</scope>
    <source>
        <strain evidence="1 2">CGMCC 1.10457</strain>
    </source>
</reference>
<keyword evidence="2" id="KW-1185">Reference proteome</keyword>
<dbReference type="OrthoDB" id="337606at2157"/>
<dbReference type="AlphaFoldDB" id="A0A1I6MAV9"/>
<accession>A0A1I6MAV9</accession>
<sequence>MTVRHDGLTVDWLGYATLRLEGEETVVYVDPGRYGVLTGEWEPDTDGIGHPPSQDYRAEDGDVVCVTHVHHYDPDGIERVAGDDATVVAFEDIDGQAADRDLPPLDELPYEIRRVGTKDSLETDAGVRVWSVPAYNEPDGPNTRPDGTPYHPEGFGCGFVLDVEGTRVLYPGDTDVLPGHRSIDVSLFCPPIGQRFTMDRHEAAQLAATIDPDLVLPIHYNTFSTQEIDSRAFAADVAEAGVPVVLDEH</sequence>
<gene>
    <name evidence="1" type="ORF">SAMN05216559_4142</name>
</gene>